<dbReference type="VEuPathDB" id="FungiDB:DFL_003091"/>
<accession>A0A437ADQ4</accession>
<keyword evidence="2" id="KW-1185">Reference proteome</keyword>
<dbReference type="Proteomes" id="UP000283090">
    <property type="component" value="Unassembled WGS sequence"/>
</dbReference>
<dbReference type="RefSeq" id="XP_067494471.1">
    <property type="nucleotide sequence ID" value="XM_067631979.1"/>
</dbReference>
<name>A0A437ADQ4_ARTFL</name>
<proteinExistence type="predicted"/>
<protein>
    <submittedName>
        <fullName evidence="1">Uncharacterized protein</fullName>
    </submittedName>
</protein>
<sequence length="69" mass="7908">METGNYIQPVYRDGKIIDIPEEDVSEIDWQETCRLLANSCAYVLSDANICNCQQDIPNTNESGKKRKRN</sequence>
<dbReference type="AlphaFoldDB" id="A0A437ADQ4"/>
<reference evidence="1 2" key="1">
    <citation type="submission" date="2019-01" db="EMBL/GenBank/DDBJ databases">
        <title>Intercellular communication is required for trap formation in the nematode-trapping fungus Duddingtonia flagrans.</title>
        <authorList>
            <person name="Youssar L."/>
            <person name="Wernet V."/>
            <person name="Hensel N."/>
            <person name="Hildebrandt H.-G."/>
            <person name="Fischer R."/>
        </authorList>
    </citation>
    <scope>NUCLEOTIDE SEQUENCE [LARGE SCALE GENOMIC DNA]</scope>
    <source>
        <strain evidence="1 2">CBS H-5679</strain>
    </source>
</reference>
<evidence type="ECO:0000313" key="2">
    <source>
        <dbReference type="Proteomes" id="UP000283090"/>
    </source>
</evidence>
<dbReference type="GeneID" id="93585402"/>
<organism evidence="1 2">
    <name type="scientific">Arthrobotrys flagrans</name>
    <name type="common">Nematode-trapping fungus</name>
    <name type="synonym">Trichothecium flagrans</name>
    <dbReference type="NCBI Taxonomy" id="97331"/>
    <lineage>
        <taxon>Eukaryota</taxon>
        <taxon>Fungi</taxon>
        <taxon>Dikarya</taxon>
        <taxon>Ascomycota</taxon>
        <taxon>Pezizomycotina</taxon>
        <taxon>Orbiliomycetes</taxon>
        <taxon>Orbiliales</taxon>
        <taxon>Orbiliaceae</taxon>
        <taxon>Arthrobotrys</taxon>
    </lineage>
</organism>
<comment type="caution">
    <text evidence="1">The sequence shown here is derived from an EMBL/GenBank/DDBJ whole genome shotgun (WGS) entry which is preliminary data.</text>
</comment>
<gene>
    <name evidence="1" type="ORF">DFL_003091</name>
</gene>
<evidence type="ECO:0000313" key="1">
    <source>
        <dbReference type="EMBL" id="RVD88927.1"/>
    </source>
</evidence>
<dbReference type="EMBL" id="SAEB01000003">
    <property type="protein sequence ID" value="RVD88927.1"/>
    <property type="molecule type" value="Genomic_DNA"/>
</dbReference>